<dbReference type="EC" id="2.5.1.3" evidence="10"/>
<proteinExistence type="inferred from homology"/>
<dbReference type="NCBIfam" id="TIGR00693">
    <property type="entry name" value="thiE"/>
    <property type="match status" value="1"/>
</dbReference>
<dbReference type="GO" id="GO:0000287">
    <property type="term" value="F:magnesium ion binding"/>
    <property type="evidence" value="ECO:0007669"/>
    <property type="project" value="UniProtKB-UniRule"/>
</dbReference>
<feature type="binding site" evidence="10">
    <location>
        <position position="124"/>
    </location>
    <ligand>
        <name>4-amino-2-methyl-5-(diphosphooxymethyl)pyrimidine</name>
        <dbReference type="ChEBI" id="CHEBI:57841"/>
    </ligand>
</feature>
<evidence type="ECO:0000256" key="10">
    <source>
        <dbReference type="HAMAP-Rule" id="MF_00097"/>
    </source>
</evidence>
<dbReference type="InterPro" id="IPR034291">
    <property type="entry name" value="TMP_synthase"/>
</dbReference>
<comment type="caution">
    <text evidence="10">Lacks conserved residue(s) required for the propagation of feature annotation.</text>
</comment>
<dbReference type="GO" id="GO:0004789">
    <property type="term" value="F:thiamine-phosphate diphosphorylase activity"/>
    <property type="evidence" value="ECO:0007669"/>
    <property type="project" value="UniProtKB-UniRule"/>
</dbReference>
<dbReference type="CDD" id="cd00564">
    <property type="entry name" value="TMP_TenI"/>
    <property type="match status" value="1"/>
</dbReference>
<evidence type="ECO:0000313" key="14">
    <source>
        <dbReference type="EMBL" id="STD15510.1"/>
    </source>
</evidence>
<dbReference type="InterPro" id="IPR022998">
    <property type="entry name" value="ThiamineP_synth_TenI"/>
</dbReference>
<feature type="binding site" evidence="10">
    <location>
        <position position="106"/>
    </location>
    <ligand>
        <name>Mg(2+)</name>
        <dbReference type="ChEBI" id="CHEBI:18420"/>
    </ligand>
</feature>
<comment type="catalytic activity">
    <reaction evidence="7 10 11">
        <text>4-methyl-5-(2-phosphooxyethyl)-thiazole + 4-amino-2-methyl-5-(diphosphooxymethyl)pyrimidine + H(+) = thiamine phosphate + diphosphate</text>
        <dbReference type="Rhea" id="RHEA:22328"/>
        <dbReference type="ChEBI" id="CHEBI:15378"/>
        <dbReference type="ChEBI" id="CHEBI:33019"/>
        <dbReference type="ChEBI" id="CHEBI:37575"/>
        <dbReference type="ChEBI" id="CHEBI:57841"/>
        <dbReference type="ChEBI" id="CHEBI:58296"/>
        <dbReference type="EC" id="2.5.1.3"/>
    </reaction>
</comment>
<evidence type="ECO:0000256" key="6">
    <source>
        <dbReference type="ARBA" id="ARBA00022977"/>
    </source>
</evidence>
<comment type="function">
    <text evidence="1 10">Condenses 4-methyl-5-(beta-hydroxyethyl)thiazole monophosphate (THZ-P) and 2-methyl-4-amino-5-hydroxymethyl pyrimidine pyrophosphate (HMP-PP) to form thiamine monophosphate (TMP).</text>
</comment>
<organism evidence="14 15">
    <name type="scientific">Dermatophilus congolensis</name>
    <dbReference type="NCBI Taxonomy" id="1863"/>
    <lineage>
        <taxon>Bacteria</taxon>
        <taxon>Bacillati</taxon>
        <taxon>Actinomycetota</taxon>
        <taxon>Actinomycetes</taxon>
        <taxon>Micrococcales</taxon>
        <taxon>Dermatophilaceae</taxon>
        <taxon>Dermatophilus</taxon>
    </lineage>
</organism>
<dbReference type="InterPro" id="IPR036206">
    <property type="entry name" value="ThiamineP_synth_sf"/>
</dbReference>
<gene>
    <name evidence="14" type="primary">thiE_2</name>
    <name evidence="10" type="synonym">thiE</name>
    <name evidence="14" type="ORF">NCTC7915_02344</name>
</gene>
<evidence type="ECO:0000256" key="2">
    <source>
        <dbReference type="ARBA" id="ARBA00005165"/>
    </source>
</evidence>
<evidence type="ECO:0000259" key="13">
    <source>
        <dbReference type="Pfam" id="PF02581"/>
    </source>
</evidence>
<name>A0AA46H1J1_9MICO</name>
<dbReference type="PANTHER" id="PTHR20857:SF15">
    <property type="entry name" value="THIAMINE-PHOSPHATE SYNTHASE"/>
    <property type="match status" value="1"/>
</dbReference>
<comment type="caution">
    <text evidence="14">The sequence shown here is derived from an EMBL/GenBank/DDBJ whole genome shotgun (WGS) entry which is preliminary data.</text>
</comment>
<accession>A0AA46H1J1</accession>
<keyword evidence="6 10" id="KW-0784">Thiamine biosynthesis</keyword>
<dbReference type="GO" id="GO:0009229">
    <property type="term" value="P:thiamine diphosphate biosynthetic process"/>
    <property type="evidence" value="ECO:0007669"/>
    <property type="project" value="UniProtKB-UniRule"/>
</dbReference>
<evidence type="ECO:0000256" key="8">
    <source>
        <dbReference type="ARBA" id="ARBA00047851"/>
    </source>
</evidence>
<feature type="binding site" evidence="10">
    <location>
        <position position="86"/>
    </location>
    <ligand>
        <name>4-amino-2-methyl-5-(diphosphooxymethyl)pyrimidine</name>
        <dbReference type="ChEBI" id="CHEBI:57841"/>
    </ligand>
</feature>
<dbReference type="Gene3D" id="3.20.20.70">
    <property type="entry name" value="Aldolase class I"/>
    <property type="match status" value="1"/>
</dbReference>
<evidence type="ECO:0000256" key="11">
    <source>
        <dbReference type="RuleBase" id="RU003826"/>
    </source>
</evidence>
<keyword evidence="3 10" id="KW-0808">Transferase</keyword>
<feature type="domain" description="Thiamine phosphate synthase/TenI" evidence="13">
    <location>
        <begin position="25"/>
        <end position="205"/>
    </location>
</feature>
<evidence type="ECO:0000313" key="15">
    <source>
        <dbReference type="Proteomes" id="UP000254118"/>
    </source>
</evidence>
<comment type="similarity">
    <text evidence="10 11">Belongs to the thiamine-phosphate synthase family.</text>
</comment>
<feature type="binding site" evidence="10">
    <location>
        <position position="87"/>
    </location>
    <ligand>
        <name>Mg(2+)</name>
        <dbReference type="ChEBI" id="CHEBI:18420"/>
    </ligand>
</feature>
<dbReference type="EMBL" id="UFYA01000001">
    <property type="protein sequence ID" value="STD15510.1"/>
    <property type="molecule type" value="Genomic_DNA"/>
</dbReference>
<dbReference type="InterPro" id="IPR013785">
    <property type="entry name" value="Aldolase_TIM"/>
</dbReference>
<comment type="catalytic activity">
    <reaction evidence="8 10 11">
        <text>2-(2-carboxy-4-methylthiazol-5-yl)ethyl phosphate + 4-amino-2-methyl-5-(diphosphooxymethyl)pyrimidine + 2 H(+) = thiamine phosphate + CO2 + diphosphate</text>
        <dbReference type="Rhea" id="RHEA:47848"/>
        <dbReference type="ChEBI" id="CHEBI:15378"/>
        <dbReference type="ChEBI" id="CHEBI:16526"/>
        <dbReference type="ChEBI" id="CHEBI:33019"/>
        <dbReference type="ChEBI" id="CHEBI:37575"/>
        <dbReference type="ChEBI" id="CHEBI:57841"/>
        <dbReference type="ChEBI" id="CHEBI:62890"/>
        <dbReference type="EC" id="2.5.1.3"/>
    </reaction>
</comment>
<evidence type="ECO:0000256" key="1">
    <source>
        <dbReference type="ARBA" id="ARBA00003814"/>
    </source>
</evidence>
<dbReference type="HAMAP" id="MF_00097">
    <property type="entry name" value="TMP_synthase"/>
    <property type="match status" value="1"/>
</dbReference>
<sequence>MASCEGVGLENSGVDVVRRLGRARLYLCTDARDSAGELRDFVRRVFAGGVDVVQVRDRSISTADEVEALRIVRQEARAAGALCAANDRADVGLVAGVDVVHVGQEDLSPVHVKSVCPGALVGVSTHSREQFVAAMAAPEVDYFCVGPVWATPTKPGRAAVGLGLVAEAARAGVGKPWFAIGGVDVSSVGRVVDAGAERVVVVRALTQADDPEGAARALRACLPGG</sequence>
<dbReference type="RefSeq" id="WP_115032913.1">
    <property type="nucleotide sequence ID" value="NZ_UFYA01000001.1"/>
</dbReference>
<dbReference type="GO" id="GO:0009228">
    <property type="term" value="P:thiamine biosynthetic process"/>
    <property type="evidence" value="ECO:0007669"/>
    <property type="project" value="UniProtKB-KW"/>
</dbReference>
<evidence type="ECO:0000256" key="3">
    <source>
        <dbReference type="ARBA" id="ARBA00022679"/>
    </source>
</evidence>
<dbReference type="Proteomes" id="UP000254118">
    <property type="component" value="Unassembled WGS sequence"/>
</dbReference>
<dbReference type="AlphaFoldDB" id="A0AA46H1J1"/>
<reference evidence="14 15" key="1">
    <citation type="submission" date="2018-06" db="EMBL/GenBank/DDBJ databases">
        <authorList>
            <consortium name="Pathogen Informatics"/>
            <person name="Doyle S."/>
        </authorList>
    </citation>
    <scope>NUCLEOTIDE SEQUENCE [LARGE SCALE GENOMIC DNA]</scope>
    <source>
        <strain evidence="14 15">NCTC7915</strain>
    </source>
</reference>
<dbReference type="PANTHER" id="PTHR20857">
    <property type="entry name" value="THIAMINE-PHOSPHATE PYROPHOSPHORYLASE"/>
    <property type="match status" value="1"/>
</dbReference>
<comment type="cofactor">
    <cofactor evidence="10">
        <name>Mg(2+)</name>
        <dbReference type="ChEBI" id="CHEBI:18420"/>
    </cofactor>
    <text evidence="10">Binds 1 Mg(2+) ion per subunit.</text>
</comment>
<feature type="binding site" evidence="10">
    <location>
        <position position="182"/>
    </location>
    <ligand>
        <name>2-[(2R,5Z)-2-carboxy-4-methylthiazol-5(2H)-ylidene]ethyl phosphate</name>
        <dbReference type="ChEBI" id="CHEBI:62899"/>
    </ligand>
</feature>
<dbReference type="GO" id="GO:0005737">
    <property type="term" value="C:cytoplasm"/>
    <property type="evidence" value="ECO:0007669"/>
    <property type="project" value="TreeGrafter"/>
</dbReference>
<dbReference type="SUPFAM" id="SSF51391">
    <property type="entry name" value="Thiamin phosphate synthase"/>
    <property type="match status" value="1"/>
</dbReference>
<evidence type="ECO:0000256" key="12">
    <source>
        <dbReference type="RuleBase" id="RU004253"/>
    </source>
</evidence>
<keyword evidence="5 10" id="KW-0460">Magnesium</keyword>
<keyword evidence="4 10" id="KW-0479">Metal-binding</keyword>
<evidence type="ECO:0000256" key="9">
    <source>
        <dbReference type="ARBA" id="ARBA00047883"/>
    </source>
</evidence>
<evidence type="ECO:0000256" key="7">
    <source>
        <dbReference type="ARBA" id="ARBA00047334"/>
    </source>
</evidence>
<protein>
    <recommendedName>
        <fullName evidence="10">Thiamine-phosphate synthase</fullName>
        <shortName evidence="10">TP synthase</shortName>
        <shortName evidence="10">TPS</shortName>
        <ecNumber evidence="10">2.5.1.3</ecNumber>
    </recommendedName>
    <alternativeName>
        <fullName evidence="10">Thiamine-phosphate pyrophosphorylase</fullName>
        <shortName evidence="10">TMP pyrophosphorylase</shortName>
        <shortName evidence="10">TMP-PPase</shortName>
    </alternativeName>
</protein>
<evidence type="ECO:0000256" key="4">
    <source>
        <dbReference type="ARBA" id="ARBA00022723"/>
    </source>
</evidence>
<comment type="pathway">
    <text evidence="2 10 12">Cofactor biosynthesis; thiamine diphosphate biosynthesis; thiamine phosphate from 4-amino-2-methyl-5-diphosphomethylpyrimidine and 4-methyl-5-(2-phosphoethyl)-thiazole: step 1/1.</text>
</comment>
<comment type="catalytic activity">
    <reaction evidence="9 10 11">
        <text>2-[(2R,5Z)-2-carboxy-4-methylthiazol-5(2H)-ylidene]ethyl phosphate + 4-amino-2-methyl-5-(diphosphooxymethyl)pyrimidine + 2 H(+) = thiamine phosphate + CO2 + diphosphate</text>
        <dbReference type="Rhea" id="RHEA:47844"/>
        <dbReference type="ChEBI" id="CHEBI:15378"/>
        <dbReference type="ChEBI" id="CHEBI:16526"/>
        <dbReference type="ChEBI" id="CHEBI:33019"/>
        <dbReference type="ChEBI" id="CHEBI:37575"/>
        <dbReference type="ChEBI" id="CHEBI:57841"/>
        <dbReference type="ChEBI" id="CHEBI:62899"/>
        <dbReference type="EC" id="2.5.1.3"/>
    </reaction>
</comment>
<dbReference type="Pfam" id="PF02581">
    <property type="entry name" value="TMP-TENI"/>
    <property type="match status" value="1"/>
</dbReference>
<feature type="binding site" evidence="10">
    <location>
        <position position="154"/>
    </location>
    <ligand>
        <name>4-amino-2-methyl-5-(diphosphooxymethyl)pyrimidine</name>
        <dbReference type="ChEBI" id="CHEBI:57841"/>
    </ligand>
</feature>
<feature type="binding site" evidence="10">
    <location>
        <begin position="151"/>
        <end position="153"/>
    </location>
    <ligand>
        <name>2-[(2R,5Z)-2-carboxy-4-methylthiazol-5(2H)-ylidene]ethyl phosphate</name>
        <dbReference type="ChEBI" id="CHEBI:62899"/>
    </ligand>
</feature>
<evidence type="ECO:0000256" key="5">
    <source>
        <dbReference type="ARBA" id="ARBA00022842"/>
    </source>
</evidence>